<evidence type="ECO:0000313" key="1">
    <source>
        <dbReference type="EMBL" id="MFD1124552.1"/>
    </source>
</evidence>
<name>A0ABW3PFY9_9LACO</name>
<proteinExistence type="predicted"/>
<sequence>MKEIIQETFDLYNDPDLTYDPVVPAEIPYLQILFRVSEPYFVKETNGVPTLTPEVHRRFLNFRRQFTKTHADILKYGVSLTGFAPMDKVTKIVTAFKTDVEKQFTIPGEIELDSINLKGDWVTFNSPLNPPMRQKMAE</sequence>
<reference evidence="2" key="1">
    <citation type="journal article" date="2019" name="Int. J. Syst. Evol. Microbiol.">
        <title>The Global Catalogue of Microorganisms (GCM) 10K type strain sequencing project: providing services to taxonomists for standard genome sequencing and annotation.</title>
        <authorList>
            <consortium name="The Broad Institute Genomics Platform"/>
            <consortium name="The Broad Institute Genome Sequencing Center for Infectious Disease"/>
            <person name="Wu L."/>
            <person name="Ma J."/>
        </authorList>
    </citation>
    <scope>NUCLEOTIDE SEQUENCE [LARGE SCALE GENOMIC DNA]</scope>
    <source>
        <strain evidence="2">CCUG 71848</strain>
    </source>
</reference>
<comment type="caution">
    <text evidence="1">The sequence shown here is derived from an EMBL/GenBank/DDBJ whole genome shotgun (WGS) entry which is preliminary data.</text>
</comment>
<evidence type="ECO:0000313" key="2">
    <source>
        <dbReference type="Proteomes" id="UP001597156"/>
    </source>
</evidence>
<keyword evidence="2" id="KW-1185">Reference proteome</keyword>
<gene>
    <name evidence="1" type="ORF">ACFQ22_04150</name>
</gene>
<dbReference type="Proteomes" id="UP001597156">
    <property type="component" value="Unassembled WGS sequence"/>
</dbReference>
<dbReference type="RefSeq" id="WP_121979498.1">
    <property type="nucleotide sequence ID" value="NZ_JBHTLH010000010.1"/>
</dbReference>
<accession>A0ABW3PFY9</accession>
<dbReference type="EMBL" id="JBHTLH010000010">
    <property type="protein sequence ID" value="MFD1124552.1"/>
    <property type="molecule type" value="Genomic_DNA"/>
</dbReference>
<protein>
    <submittedName>
        <fullName evidence="1">Uncharacterized protein</fullName>
    </submittedName>
</protein>
<organism evidence="1 2">
    <name type="scientific">Lentilactobacillus raoultii</name>
    <dbReference type="NCBI Taxonomy" id="1987503"/>
    <lineage>
        <taxon>Bacteria</taxon>
        <taxon>Bacillati</taxon>
        <taxon>Bacillota</taxon>
        <taxon>Bacilli</taxon>
        <taxon>Lactobacillales</taxon>
        <taxon>Lactobacillaceae</taxon>
        <taxon>Lentilactobacillus</taxon>
    </lineage>
</organism>